<keyword evidence="6 7" id="KW-0472">Membrane</keyword>
<evidence type="ECO:0000256" key="7">
    <source>
        <dbReference type="SAM" id="Phobius"/>
    </source>
</evidence>
<dbReference type="RefSeq" id="WP_175369856.1">
    <property type="nucleotide sequence ID" value="NZ_JABWCS010000179.1"/>
</dbReference>
<dbReference type="PROSITE" id="PS50850">
    <property type="entry name" value="MFS"/>
    <property type="match status" value="1"/>
</dbReference>
<feature type="transmembrane region" description="Helical" evidence="7">
    <location>
        <begin position="267"/>
        <end position="290"/>
    </location>
</feature>
<dbReference type="CDD" id="cd17321">
    <property type="entry name" value="MFS_MMR_MDR_like"/>
    <property type="match status" value="1"/>
</dbReference>
<feature type="transmembrane region" description="Helical" evidence="7">
    <location>
        <begin position="302"/>
        <end position="319"/>
    </location>
</feature>
<evidence type="ECO:0000256" key="1">
    <source>
        <dbReference type="ARBA" id="ARBA00004651"/>
    </source>
</evidence>
<evidence type="ECO:0000256" key="3">
    <source>
        <dbReference type="ARBA" id="ARBA00022475"/>
    </source>
</evidence>
<organism evidence="9 10">
    <name type="scientific">Paenibacillus agri</name>
    <dbReference type="NCBI Taxonomy" id="2744309"/>
    <lineage>
        <taxon>Bacteria</taxon>
        <taxon>Bacillati</taxon>
        <taxon>Bacillota</taxon>
        <taxon>Bacilli</taxon>
        <taxon>Bacillales</taxon>
        <taxon>Paenibacillaceae</taxon>
        <taxon>Paenibacillus</taxon>
    </lineage>
</organism>
<keyword evidence="10" id="KW-1185">Reference proteome</keyword>
<keyword evidence="2" id="KW-0813">Transport</keyword>
<feature type="transmembrane region" description="Helical" evidence="7">
    <location>
        <begin position="78"/>
        <end position="97"/>
    </location>
</feature>
<dbReference type="EMBL" id="JABWCS010000179">
    <property type="protein sequence ID" value="NUU59155.1"/>
    <property type="molecule type" value="Genomic_DNA"/>
</dbReference>
<evidence type="ECO:0000313" key="10">
    <source>
        <dbReference type="Proteomes" id="UP000564806"/>
    </source>
</evidence>
<gene>
    <name evidence="9" type="ORF">HPT30_02000</name>
</gene>
<dbReference type="PANTHER" id="PTHR42718">
    <property type="entry name" value="MAJOR FACILITATOR SUPERFAMILY MULTIDRUG TRANSPORTER MFSC"/>
    <property type="match status" value="1"/>
</dbReference>
<evidence type="ECO:0000259" key="8">
    <source>
        <dbReference type="PROSITE" id="PS50850"/>
    </source>
</evidence>
<dbReference type="AlphaFoldDB" id="A0A850ED72"/>
<feature type="transmembrane region" description="Helical" evidence="7">
    <location>
        <begin position="399"/>
        <end position="420"/>
    </location>
</feature>
<keyword evidence="4 7" id="KW-0812">Transmembrane</keyword>
<dbReference type="GO" id="GO:0005886">
    <property type="term" value="C:plasma membrane"/>
    <property type="evidence" value="ECO:0007669"/>
    <property type="project" value="UniProtKB-SubCell"/>
</dbReference>
<comment type="subcellular location">
    <subcellularLocation>
        <location evidence="1">Cell membrane</location>
        <topology evidence="1">Multi-pass membrane protein</topology>
    </subcellularLocation>
</comment>
<keyword evidence="5 7" id="KW-1133">Transmembrane helix</keyword>
<dbReference type="Proteomes" id="UP000564806">
    <property type="component" value="Unassembled WGS sequence"/>
</dbReference>
<dbReference type="Gene3D" id="1.20.1720.10">
    <property type="entry name" value="Multidrug resistance protein D"/>
    <property type="match status" value="1"/>
</dbReference>
<evidence type="ECO:0000313" key="9">
    <source>
        <dbReference type="EMBL" id="NUU59155.1"/>
    </source>
</evidence>
<keyword evidence="3" id="KW-1003">Cell membrane</keyword>
<evidence type="ECO:0000256" key="6">
    <source>
        <dbReference type="ARBA" id="ARBA00023136"/>
    </source>
</evidence>
<name>A0A850ED72_9BACL</name>
<feature type="transmembrane region" description="Helical" evidence="7">
    <location>
        <begin position="223"/>
        <end position="246"/>
    </location>
</feature>
<evidence type="ECO:0000256" key="4">
    <source>
        <dbReference type="ARBA" id="ARBA00022692"/>
    </source>
</evidence>
<feature type="transmembrane region" description="Helical" evidence="7">
    <location>
        <begin position="331"/>
        <end position="349"/>
    </location>
</feature>
<dbReference type="PANTHER" id="PTHR42718:SF46">
    <property type="entry name" value="BLR6921 PROTEIN"/>
    <property type="match status" value="1"/>
</dbReference>
<feature type="domain" description="Major facilitator superfamily (MFS) profile" evidence="8">
    <location>
        <begin position="12"/>
        <end position="458"/>
    </location>
</feature>
<evidence type="ECO:0000256" key="5">
    <source>
        <dbReference type="ARBA" id="ARBA00022989"/>
    </source>
</evidence>
<feature type="transmembrane region" description="Helical" evidence="7">
    <location>
        <begin position="355"/>
        <end position="378"/>
    </location>
</feature>
<dbReference type="SUPFAM" id="SSF103473">
    <property type="entry name" value="MFS general substrate transporter"/>
    <property type="match status" value="1"/>
</dbReference>
<protein>
    <submittedName>
        <fullName evidence="9">MFS transporter</fullName>
    </submittedName>
</protein>
<evidence type="ECO:0000256" key="2">
    <source>
        <dbReference type="ARBA" id="ARBA00022448"/>
    </source>
</evidence>
<feature type="transmembrane region" description="Helical" evidence="7">
    <location>
        <begin position="138"/>
        <end position="159"/>
    </location>
</feature>
<dbReference type="InterPro" id="IPR011701">
    <property type="entry name" value="MFS"/>
</dbReference>
<dbReference type="GO" id="GO:0022857">
    <property type="term" value="F:transmembrane transporter activity"/>
    <property type="evidence" value="ECO:0007669"/>
    <property type="project" value="InterPro"/>
</dbReference>
<feature type="transmembrane region" description="Helical" evidence="7">
    <location>
        <begin position="199"/>
        <end position="217"/>
    </location>
</feature>
<proteinExistence type="predicted"/>
<feature type="transmembrane region" description="Helical" evidence="7">
    <location>
        <begin position="12"/>
        <end position="35"/>
    </location>
</feature>
<accession>A0A850ED72</accession>
<feature type="transmembrane region" description="Helical" evidence="7">
    <location>
        <begin position="432"/>
        <end position="456"/>
    </location>
</feature>
<feature type="transmembrane region" description="Helical" evidence="7">
    <location>
        <begin position="165"/>
        <end position="187"/>
    </location>
</feature>
<feature type="transmembrane region" description="Helical" evidence="7">
    <location>
        <begin position="103"/>
        <end position="126"/>
    </location>
</feature>
<dbReference type="InterPro" id="IPR020846">
    <property type="entry name" value="MFS_dom"/>
</dbReference>
<dbReference type="Pfam" id="PF07690">
    <property type="entry name" value="MFS_1"/>
    <property type="match status" value="1"/>
</dbReference>
<dbReference type="InterPro" id="IPR036259">
    <property type="entry name" value="MFS_trans_sf"/>
</dbReference>
<reference evidence="9" key="1">
    <citation type="submission" date="2020-06" db="EMBL/GenBank/DDBJ databases">
        <title>Paenibacillus sp. nov., isolated from soil.</title>
        <authorList>
            <person name="Seo Y.L."/>
        </authorList>
    </citation>
    <scope>NUCLEOTIDE SEQUENCE [LARGE SCALE GENOMIC DNA]</scope>
    <source>
        <strain evidence="9">JW14</strain>
    </source>
</reference>
<comment type="caution">
    <text evidence="9">The sequence shown here is derived from an EMBL/GenBank/DDBJ whole genome shotgun (WGS) entry which is preliminary data.</text>
</comment>
<dbReference type="Gene3D" id="1.20.1250.20">
    <property type="entry name" value="MFS general substrate transporter like domains"/>
    <property type="match status" value="1"/>
</dbReference>
<feature type="transmembrane region" description="Helical" evidence="7">
    <location>
        <begin position="47"/>
        <end position="66"/>
    </location>
</feature>
<sequence length="472" mass="49939">MVVIRQSNNRLILAIIITCQLMVVLDASIMITALPEIGRGLHLATTSLTWVQNAYVLAFGGFLLLGARAGDLVGRRRVFIIGTAIFTVASLFAGLAQSAEMLFITRALQGIGAALATPSALALLSVSFVETKERVKAIAMYSAVNGAGGSIGLVVGGMLTDWVSWRVGMFINVPIGIVLLVLAPKFLPETNKSTGRFDIMGAITSVVGLTALVYGFVRAADDGWGNAVTITSLLIGIILLAAFVFIESRVEQPITPLRLFASRERSGAYLGRLLFVGGNFSMFFFMSQFLQHVLGFTALETGLAFLPMTMVQFGMMYAMPWLVSRYGNAKVLISGIFIVIIAMIFLSQISTDLKFFPGLMIPMVVLGIGAGIVFIPFTTFGLSDVDPRDAGAASGLVNVAHQTGGSLGLAVLTAVFGSFVRTGTPTDAQFTAGVSTAIIGSIVFISASFIVVLLLLRPGSKKAAKQQAQDAA</sequence>